<evidence type="ECO:0000313" key="3">
    <source>
        <dbReference type="EMBL" id="HIS93017.1"/>
    </source>
</evidence>
<gene>
    <name evidence="3" type="ORF">IAA84_08395</name>
</gene>
<dbReference type="Pfam" id="PF01171">
    <property type="entry name" value="ATP_bind_3"/>
    <property type="match status" value="1"/>
</dbReference>
<sequence length="225" mass="25577">MIAPGDRVAVGVSGGKDSLLLLYAMALYRRFCPHPFELIAVTLTMGMEPFDLSGVRALCERLEVPYTVRETQIGKVIFEERKEKNPCSLCAKMRRGALSDLCRELGANKVALGHHRDDAIETLLLSMFYEGRMHTFHPVTYLSRSNLTQIRPMVYLSEKHVIHMVKELDLPVVPSPCPANGYTKREEMKELLRYICKRIPNAKEQLLSALQNEAQYGLWNKPQDA</sequence>
<dbReference type="InterPro" id="IPR011063">
    <property type="entry name" value="TilS/TtcA_N"/>
</dbReference>
<dbReference type="GO" id="GO:0016740">
    <property type="term" value="F:transferase activity"/>
    <property type="evidence" value="ECO:0007669"/>
    <property type="project" value="UniProtKB-KW"/>
</dbReference>
<feature type="domain" description="tRNA(Ile)-lysidine/2-thiocytidine synthase N-terminal" evidence="2">
    <location>
        <begin position="8"/>
        <end position="171"/>
    </location>
</feature>
<comment type="caution">
    <text evidence="3">The sequence shown here is derived from an EMBL/GenBank/DDBJ whole genome shotgun (WGS) entry which is preliminary data.</text>
</comment>
<name>A0A9D1G109_9FIRM</name>
<proteinExistence type="predicted"/>
<dbReference type="CDD" id="cd24138">
    <property type="entry name" value="TtcA-like"/>
    <property type="match status" value="1"/>
</dbReference>
<protein>
    <submittedName>
        <fullName evidence="3">tRNA 2-thiocytidine biosynthesis protein TtcA</fullName>
    </submittedName>
</protein>
<dbReference type="PIRSF" id="PIRSF004976">
    <property type="entry name" value="ATPase_YdaO"/>
    <property type="match status" value="1"/>
</dbReference>
<dbReference type="EMBL" id="DVJN01000169">
    <property type="protein sequence ID" value="HIS93017.1"/>
    <property type="molecule type" value="Genomic_DNA"/>
</dbReference>
<dbReference type="InterPro" id="IPR014729">
    <property type="entry name" value="Rossmann-like_a/b/a_fold"/>
</dbReference>
<keyword evidence="1" id="KW-0808">Transferase</keyword>
<accession>A0A9D1G109</accession>
<dbReference type="Proteomes" id="UP000824140">
    <property type="component" value="Unassembled WGS sequence"/>
</dbReference>
<dbReference type="PANTHER" id="PTHR43686">
    <property type="entry name" value="SULFURTRANSFERASE-RELATED"/>
    <property type="match status" value="1"/>
</dbReference>
<dbReference type="GO" id="GO:0008033">
    <property type="term" value="P:tRNA processing"/>
    <property type="evidence" value="ECO:0007669"/>
    <property type="project" value="InterPro"/>
</dbReference>
<dbReference type="Gene3D" id="3.40.50.620">
    <property type="entry name" value="HUPs"/>
    <property type="match status" value="1"/>
</dbReference>
<dbReference type="PANTHER" id="PTHR43686:SF1">
    <property type="entry name" value="AMINOTRAN_5 DOMAIN-CONTAINING PROTEIN"/>
    <property type="match status" value="1"/>
</dbReference>
<organism evidence="3 4">
    <name type="scientific">Candidatus Alectryocaccomicrobium excrementavium</name>
    <dbReference type="NCBI Taxonomy" id="2840668"/>
    <lineage>
        <taxon>Bacteria</taxon>
        <taxon>Bacillati</taxon>
        <taxon>Bacillota</taxon>
        <taxon>Clostridia</taxon>
        <taxon>Candidatus Alectryocaccomicrobium</taxon>
    </lineage>
</organism>
<evidence type="ECO:0000256" key="1">
    <source>
        <dbReference type="ARBA" id="ARBA00022679"/>
    </source>
</evidence>
<evidence type="ECO:0000313" key="4">
    <source>
        <dbReference type="Proteomes" id="UP000824140"/>
    </source>
</evidence>
<reference evidence="3" key="2">
    <citation type="journal article" date="2021" name="PeerJ">
        <title>Extensive microbial diversity within the chicken gut microbiome revealed by metagenomics and culture.</title>
        <authorList>
            <person name="Gilroy R."/>
            <person name="Ravi A."/>
            <person name="Getino M."/>
            <person name="Pursley I."/>
            <person name="Horton D.L."/>
            <person name="Alikhan N.F."/>
            <person name="Baker D."/>
            <person name="Gharbi K."/>
            <person name="Hall N."/>
            <person name="Watson M."/>
            <person name="Adriaenssens E.M."/>
            <person name="Foster-Nyarko E."/>
            <person name="Jarju S."/>
            <person name="Secka A."/>
            <person name="Antonio M."/>
            <person name="Oren A."/>
            <person name="Chaudhuri R.R."/>
            <person name="La Ragione R."/>
            <person name="Hildebrand F."/>
            <person name="Pallen M.J."/>
        </authorList>
    </citation>
    <scope>NUCLEOTIDE SEQUENCE</scope>
    <source>
        <strain evidence="3">13766</strain>
    </source>
</reference>
<reference evidence="3" key="1">
    <citation type="submission" date="2020-10" db="EMBL/GenBank/DDBJ databases">
        <authorList>
            <person name="Gilroy R."/>
        </authorList>
    </citation>
    <scope>NUCLEOTIDE SEQUENCE</scope>
    <source>
        <strain evidence="3">13766</strain>
    </source>
</reference>
<dbReference type="SUPFAM" id="SSF52402">
    <property type="entry name" value="Adenine nucleotide alpha hydrolases-like"/>
    <property type="match status" value="1"/>
</dbReference>
<dbReference type="AlphaFoldDB" id="A0A9D1G109"/>
<dbReference type="InterPro" id="IPR035107">
    <property type="entry name" value="tRNA_thiolation_TtcA_Ctu1"/>
</dbReference>
<evidence type="ECO:0000259" key="2">
    <source>
        <dbReference type="Pfam" id="PF01171"/>
    </source>
</evidence>